<dbReference type="Proteomes" id="UP000652761">
    <property type="component" value="Unassembled WGS sequence"/>
</dbReference>
<organism evidence="2 3">
    <name type="scientific">Colocasia esculenta</name>
    <name type="common">Wild taro</name>
    <name type="synonym">Arum esculentum</name>
    <dbReference type="NCBI Taxonomy" id="4460"/>
    <lineage>
        <taxon>Eukaryota</taxon>
        <taxon>Viridiplantae</taxon>
        <taxon>Streptophyta</taxon>
        <taxon>Embryophyta</taxon>
        <taxon>Tracheophyta</taxon>
        <taxon>Spermatophyta</taxon>
        <taxon>Magnoliopsida</taxon>
        <taxon>Liliopsida</taxon>
        <taxon>Araceae</taxon>
        <taxon>Aroideae</taxon>
        <taxon>Colocasieae</taxon>
        <taxon>Colocasia</taxon>
    </lineage>
</organism>
<dbReference type="EMBL" id="NMUH01000049">
    <property type="protein sequence ID" value="MQL69849.1"/>
    <property type="molecule type" value="Genomic_DNA"/>
</dbReference>
<gene>
    <name evidence="2" type="ORF">Taro_002170</name>
</gene>
<evidence type="ECO:0000313" key="2">
    <source>
        <dbReference type="EMBL" id="MQL69849.1"/>
    </source>
</evidence>
<evidence type="ECO:0000313" key="3">
    <source>
        <dbReference type="Proteomes" id="UP000652761"/>
    </source>
</evidence>
<evidence type="ECO:0000256" key="1">
    <source>
        <dbReference type="SAM" id="MobiDB-lite"/>
    </source>
</evidence>
<keyword evidence="3" id="KW-1185">Reference proteome</keyword>
<feature type="non-terminal residue" evidence="2">
    <location>
        <position position="1"/>
    </location>
</feature>
<comment type="caution">
    <text evidence="2">The sequence shown here is derived from an EMBL/GenBank/DDBJ whole genome shotgun (WGS) entry which is preliminary data.</text>
</comment>
<proteinExistence type="predicted"/>
<sequence>MVPEPPSTEDATYRGVAMMSRPARQLRHRRGAQVRLLSSGRARAGRRRRGDYSPSGSLDPWAATAKIGSSTWAEGQVLRSLQEQTPN</sequence>
<reference evidence="2" key="1">
    <citation type="submission" date="2017-07" db="EMBL/GenBank/DDBJ databases">
        <title>Taro Niue Genome Assembly and Annotation.</title>
        <authorList>
            <person name="Atibalentja N."/>
            <person name="Keating K."/>
            <person name="Fields C.J."/>
        </authorList>
    </citation>
    <scope>NUCLEOTIDE SEQUENCE</scope>
    <source>
        <strain evidence="2">Niue_2</strain>
        <tissue evidence="2">Leaf</tissue>
    </source>
</reference>
<feature type="region of interest" description="Disordered" evidence="1">
    <location>
        <begin position="20"/>
        <end position="57"/>
    </location>
</feature>
<dbReference type="AlphaFoldDB" id="A0A843TMS5"/>
<name>A0A843TMS5_COLES</name>
<protein>
    <submittedName>
        <fullName evidence="2">Uncharacterized protein</fullName>
    </submittedName>
</protein>
<accession>A0A843TMS5</accession>